<dbReference type="InterPro" id="IPR010255">
    <property type="entry name" value="Haem_peroxidase_sf"/>
</dbReference>
<keyword evidence="8" id="KW-0732">Signal</keyword>
<dbReference type="GO" id="GO:0034599">
    <property type="term" value="P:cellular response to oxidative stress"/>
    <property type="evidence" value="ECO:0007669"/>
    <property type="project" value="InterPro"/>
</dbReference>
<dbReference type="GO" id="GO:0042744">
    <property type="term" value="P:hydrogen peroxide catabolic process"/>
    <property type="evidence" value="ECO:0007669"/>
    <property type="project" value="TreeGrafter"/>
</dbReference>
<dbReference type="SUPFAM" id="SSF48113">
    <property type="entry name" value="Heme-dependent peroxidases"/>
    <property type="match status" value="1"/>
</dbReference>
<dbReference type="PRINTS" id="PR00458">
    <property type="entry name" value="PEROXIDASE"/>
</dbReference>
<keyword evidence="5" id="KW-0408">Iron</keyword>
<evidence type="ECO:0000256" key="2">
    <source>
        <dbReference type="ARBA" id="ARBA00022617"/>
    </source>
</evidence>
<dbReference type="InterPro" id="IPR044831">
    <property type="entry name" value="Ccp1-like"/>
</dbReference>
<dbReference type="PANTHER" id="PTHR31356:SF36">
    <property type="entry name" value="L-ASCORBATE PEROXIDASE 3"/>
    <property type="match status" value="1"/>
</dbReference>
<organism evidence="9 10">
    <name type="scientific">Owenia fusiformis</name>
    <name type="common">Polychaete worm</name>
    <dbReference type="NCBI Taxonomy" id="6347"/>
    <lineage>
        <taxon>Eukaryota</taxon>
        <taxon>Metazoa</taxon>
        <taxon>Spiralia</taxon>
        <taxon>Lophotrochozoa</taxon>
        <taxon>Annelida</taxon>
        <taxon>Polychaeta</taxon>
        <taxon>Sedentaria</taxon>
        <taxon>Canalipalpata</taxon>
        <taxon>Sabellida</taxon>
        <taxon>Oweniida</taxon>
        <taxon>Oweniidae</taxon>
        <taxon>Owenia</taxon>
    </lineage>
</organism>
<dbReference type="GO" id="GO:0046872">
    <property type="term" value="F:metal ion binding"/>
    <property type="evidence" value="ECO:0007669"/>
    <property type="project" value="UniProtKB-KW"/>
</dbReference>
<dbReference type="PANTHER" id="PTHR31356">
    <property type="entry name" value="THYLAKOID LUMENAL 29 KDA PROTEIN, CHLOROPLASTIC-RELATED"/>
    <property type="match status" value="1"/>
</dbReference>
<proteinExistence type="inferred from homology"/>
<dbReference type="PROSITE" id="PS50873">
    <property type="entry name" value="PEROXIDASE_4"/>
    <property type="match status" value="1"/>
</dbReference>
<dbReference type="CDD" id="cd00314">
    <property type="entry name" value="plant_peroxidase_like"/>
    <property type="match status" value="1"/>
</dbReference>
<evidence type="ECO:0000256" key="7">
    <source>
        <dbReference type="SAM" id="MobiDB-lite"/>
    </source>
</evidence>
<comment type="caution">
    <text evidence="9">The sequence shown here is derived from an EMBL/GenBank/DDBJ whole genome shotgun (WGS) entry which is preliminary data.</text>
</comment>
<reference evidence="9" key="1">
    <citation type="submission" date="2022-03" db="EMBL/GenBank/DDBJ databases">
        <authorList>
            <person name="Martin C."/>
        </authorList>
    </citation>
    <scope>NUCLEOTIDE SEQUENCE</scope>
</reference>
<dbReference type="PROSITE" id="PS00435">
    <property type="entry name" value="PEROXIDASE_1"/>
    <property type="match status" value="1"/>
</dbReference>
<dbReference type="InterPro" id="IPR019793">
    <property type="entry name" value="Peroxidases_heam-ligand_BS"/>
</dbReference>
<evidence type="ECO:0000256" key="8">
    <source>
        <dbReference type="SAM" id="SignalP"/>
    </source>
</evidence>
<keyword evidence="3" id="KW-0479">Metal-binding</keyword>
<dbReference type="GO" id="GO:0020037">
    <property type="term" value="F:heme binding"/>
    <property type="evidence" value="ECO:0007669"/>
    <property type="project" value="InterPro"/>
</dbReference>
<evidence type="ECO:0000256" key="6">
    <source>
        <dbReference type="RuleBase" id="RU004241"/>
    </source>
</evidence>
<evidence type="ECO:0000256" key="5">
    <source>
        <dbReference type="ARBA" id="ARBA00023004"/>
    </source>
</evidence>
<dbReference type="Gene3D" id="1.10.520.10">
    <property type="match status" value="1"/>
</dbReference>
<feature type="signal peptide" evidence="8">
    <location>
        <begin position="1"/>
        <end position="20"/>
    </location>
</feature>
<gene>
    <name evidence="9" type="ORF">OFUS_LOCUS10332</name>
</gene>
<feature type="compositionally biased region" description="Low complexity" evidence="7">
    <location>
        <begin position="346"/>
        <end position="356"/>
    </location>
</feature>
<keyword evidence="10" id="KW-1185">Reference proteome</keyword>
<dbReference type="Proteomes" id="UP000749559">
    <property type="component" value="Unassembled WGS sequence"/>
</dbReference>
<evidence type="ECO:0000256" key="1">
    <source>
        <dbReference type="ARBA" id="ARBA00022559"/>
    </source>
</evidence>
<evidence type="ECO:0000256" key="4">
    <source>
        <dbReference type="ARBA" id="ARBA00023002"/>
    </source>
</evidence>
<feature type="chain" id="PRO_5044232070" evidence="8">
    <location>
        <begin position="21"/>
        <end position="365"/>
    </location>
</feature>
<feature type="region of interest" description="Disordered" evidence="7">
    <location>
        <begin position="346"/>
        <end position="365"/>
    </location>
</feature>
<accession>A0A8J1T7U3</accession>
<comment type="similarity">
    <text evidence="6">Belongs to the peroxidase family.</text>
</comment>
<dbReference type="GO" id="GO:0004601">
    <property type="term" value="F:peroxidase activity"/>
    <property type="evidence" value="ECO:0007669"/>
    <property type="project" value="UniProtKB-KW"/>
</dbReference>
<dbReference type="EMBL" id="CAIIXF020000005">
    <property type="protein sequence ID" value="CAH1784079.1"/>
    <property type="molecule type" value="Genomic_DNA"/>
</dbReference>
<name>A0A8J1T7U3_OWEFU</name>
<dbReference type="GO" id="GO:0000302">
    <property type="term" value="P:response to reactive oxygen species"/>
    <property type="evidence" value="ECO:0007669"/>
    <property type="project" value="TreeGrafter"/>
</dbReference>
<dbReference type="Gene3D" id="1.10.420.10">
    <property type="entry name" value="Peroxidase, domain 2"/>
    <property type="match status" value="1"/>
</dbReference>
<keyword evidence="1" id="KW-0575">Peroxidase</keyword>
<dbReference type="InterPro" id="IPR002016">
    <property type="entry name" value="Haem_peroxidase"/>
</dbReference>
<sequence>MRMLCLIGCLMALSTQITRAQLSPTPDQVIEMRAALEQHIEGLTGPGGDHPRIGGLVRLAFHDCVGGCDGCVNLANPDNAGLRPYIRDLEVVYANFDDVISRADFWQLAGLEALDRASETDSPDIPFLVGRVDCSTSPDTSDLEAFPTNGGHGNLGNVLDFFQSEFNLGERDAVALLGAHTLGRARTGASGFNGPWVGNPDLFDNAYYRDLLNENLMWIQTNINPTGEDRWQWVHGRAPGGPRGKRQVAGGGPMMLNSDMCLVKDITVDSDGRSSCNYFSCADSPTLSIVEEYANNNALWVSEYSRAHAIMTSNGYNSDDLRIPGTNVDDDSDEEEEEIIEAIEAILAAGRPQGGQPRRGRRPGR</sequence>
<keyword evidence="2" id="KW-0349">Heme</keyword>
<evidence type="ECO:0000313" key="9">
    <source>
        <dbReference type="EMBL" id="CAH1784079.1"/>
    </source>
</evidence>
<dbReference type="AlphaFoldDB" id="A0A8J1T7U3"/>
<evidence type="ECO:0000256" key="3">
    <source>
        <dbReference type="ARBA" id="ARBA00022723"/>
    </source>
</evidence>
<protein>
    <submittedName>
        <fullName evidence="9">Uncharacterized protein</fullName>
    </submittedName>
</protein>
<dbReference type="OrthoDB" id="9970727at2759"/>
<dbReference type="Pfam" id="PF00141">
    <property type="entry name" value="peroxidase"/>
    <property type="match status" value="1"/>
</dbReference>
<evidence type="ECO:0000313" key="10">
    <source>
        <dbReference type="Proteomes" id="UP000749559"/>
    </source>
</evidence>
<keyword evidence="4" id="KW-0560">Oxidoreductase</keyword>